<dbReference type="InterPro" id="IPR011335">
    <property type="entry name" value="Restrct_endonuc-II-like"/>
</dbReference>
<dbReference type="Pfam" id="PF04480">
    <property type="entry name" value="DUF559"/>
    <property type="match status" value="1"/>
</dbReference>
<dbReference type="GO" id="GO:0004519">
    <property type="term" value="F:endonuclease activity"/>
    <property type="evidence" value="ECO:0007669"/>
    <property type="project" value="UniProtKB-KW"/>
</dbReference>
<reference evidence="2" key="1">
    <citation type="submission" date="2022-10" db="EMBL/GenBank/DDBJ databases">
        <title>Chryseobacterium babae sp. nov. isolated from the gut of the beetle Oryctes rhinoceros, and Chryseobacterium kimseyorum sp. nov., isolated from a stick insect rearing cage.</title>
        <authorList>
            <person name="Shelomi M."/>
            <person name="Han C.-J."/>
            <person name="Chen W.-M."/>
            <person name="Chen H.-K."/>
            <person name="Liaw S.-J."/>
            <person name="Muhle E."/>
            <person name="Clermont D."/>
        </authorList>
    </citation>
    <scope>NUCLEOTIDE SEQUENCE</scope>
    <source>
        <strain evidence="2">09-1422</strain>
    </source>
</reference>
<evidence type="ECO:0000313" key="2">
    <source>
        <dbReference type="EMBL" id="MCW3170541.1"/>
    </source>
</evidence>
<dbReference type="SUPFAM" id="SSF52980">
    <property type="entry name" value="Restriction endonuclease-like"/>
    <property type="match status" value="1"/>
</dbReference>
<organism evidence="2 3">
    <name type="scientific">Chryseobacterium kimseyorum</name>
    <dbReference type="NCBI Taxonomy" id="2984028"/>
    <lineage>
        <taxon>Bacteria</taxon>
        <taxon>Pseudomonadati</taxon>
        <taxon>Bacteroidota</taxon>
        <taxon>Flavobacteriia</taxon>
        <taxon>Flavobacteriales</taxon>
        <taxon>Weeksellaceae</taxon>
        <taxon>Chryseobacterium group</taxon>
        <taxon>Chryseobacterium</taxon>
    </lineage>
</organism>
<keyword evidence="2" id="KW-0378">Hydrolase</keyword>
<dbReference type="RefSeq" id="WP_264751676.1">
    <property type="nucleotide sequence ID" value="NZ_JAPDHW010000021.1"/>
</dbReference>
<dbReference type="Gene3D" id="3.40.960.10">
    <property type="entry name" value="VSR Endonuclease"/>
    <property type="match status" value="1"/>
</dbReference>
<dbReference type="InterPro" id="IPR047216">
    <property type="entry name" value="Endonuclease_DUF559_bact"/>
</dbReference>
<keyword evidence="2" id="KW-0540">Nuclease</keyword>
<protein>
    <submittedName>
        <fullName evidence="2">Endonuclease domain-containing protein</fullName>
    </submittedName>
</protein>
<evidence type="ECO:0000259" key="1">
    <source>
        <dbReference type="Pfam" id="PF04480"/>
    </source>
</evidence>
<sequence>MKKFKPNYDEGMWKGAPESSFVKAKALRKDETQAEKILWAKLRNNQLKGYKFRRQHPIGLYIVDFYCHQLKLVIEIDGDYHNIQEQIEKDKERTQNLETDGLQLIRFTNKDVMENLEKIISEIMIKTDEIFHSHNSNQSL</sequence>
<gene>
    <name evidence="2" type="ORF">OMO38_18590</name>
</gene>
<dbReference type="EMBL" id="JAPDHW010000021">
    <property type="protein sequence ID" value="MCW3170541.1"/>
    <property type="molecule type" value="Genomic_DNA"/>
</dbReference>
<evidence type="ECO:0000313" key="3">
    <source>
        <dbReference type="Proteomes" id="UP001163731"/>
    </source>
</evidence>
<accession>A0ABT3I396</accession>
<dbReference type="PANTHER" id="PTHR38590:SF1">
    <property type="entry name" value="BLL0828 PROTEIN"/>
    <property type="match status" value="1"/>
</dbReference>
<dbReference type="Proteomes" id="UP001163731">
    <property type="component" value="Unassembled WGS sequence"/>
</dbReference>
<dbReference type="PANTHER" id="PTHR38590">
    <property type="entry name" value="BLL0828 PROTEIN"/>
    <property type="match status" value="1"/>
</dbReference>
<feature type="domain" description="DUF559" evidence="1">
    <location>
        <begin position="23"/>
        <end position="125"/>
    </location>
</feature>
<keyword evidence="2" id="KW-0255">Endonuclease</keyword>
<name>A0ABT3I396_9FLAO</name>
<dbReference type="InterPro" id="IPR007569">
    <property type="entry name" value="DUF559"/>
</dbReference>
<dbReference type="CDD" id="cd01038">
    <property type="entry name" value="Endonuclease_DUF559"/>
    <property type="match status" value="1"/>
</dbReference>
<keyword evidence="3" id="KW-1185">Reference proteome</keyword>
<comment type="caution">
    <text evidence="2">The sequence shown here is derived from an EMBL/GenBank/DDBJ whole genome shotgun (WGS) entry which is preliminary data.</text>
</comment>
<proteinExistence type="predicted"/>